<keyword evidence="1" id="KW-0808">Transferase</keyword>
<dbReference type="InterPro" id="IPR029044">
    <property type="entry name" value="Nucleotide-diphossugar_trans"/>
</dbReference>
<organism evidence="1 2">
    <name type="scientific">Dissulfuribacter thermophilus</name>
    <dbReference type="NCBI Taxonomy" id="1156395"/>
    <lineage>
        <taxon>Bacteria</taxon>
        <taxon>Pseudomonadati</taxon>
        <taxon>Thermodesulfobacteriota</taxon>
        <taxon>Dissulfuribacteria</taxon>
        <taxon>Dissulfuribacterales</taxon>
        <taxon>Dissulfuribacteraceae</taxon>
        <taxon>Dissulfuribacter</taxon>
    </lineage>
</organism>
<accession>A0A1B9F448</accession>
<dbReference type="NCBIfam" id="TIGR04282">
    <property type="entry name" value="glyco_like_cofC"/>
    <property type="match status" value="1"/>
</dbReference>
<comment type="caution">
    <text evidence="1">The sequence shown here is derived from an EMBL/GenBank/DDBJ whole genome shotgun (WGS) entry which is preliminary data.</text>
</comment>
<dbReference type="SUPFAM" id="SSF53448">
    <property type="entry name" value="Nucleotide-diphospho-sugar transferases"/>
    <property type="match status" value="1"/>
</dbReference>
<dbReference type="PANTHER" id="PTHR36529:SF1">
    <property type="entry name" value="GLYCOSYLTRANSFERASE"/>
    <property type="match status" value="1"/>
</dbReference>
<dbReference type="Pfam" id="PF09837">
    <property type="entry name" value="DUF2064"/>
    <property type="match status" value="1"/>
</dbReference>
<keyword evidence="2" id="KW-1185">Reference proteome</keyword>
<dbReference type="PANTHER" id="PTHR36529">
    <property type="entry name" value="SLL1095 PROTEIN"/>
    <property type="match status" value="1"/>
</dbReference>
<protein>
    <submittedName>
        <fullName evidence="1">Glycosyltransferase</fullName>
    </submittedName>
</protein>
<dbReference type="AlphaFoldDB" id="A0A1B9F448"/>
<dbReference type="GO" id="GO:0016740">
    <property type="term" value="F:transferase activity"/>
    <property type="evidence" value="ECO:0007669"/>
    <property type="project" value="UniProtKB-KW"/>
</dbReference>
<dbReference type="InterPro" id="IPR018641">
    <property type="entry name" value="Trfase_1_rSAM/seldom-assoc"/>
</dbReference>
<reference evidence="1 2" key="1">
    <citation type="submission" date="2016-06" db="EMBL/GenBank/DDBJ databases">
        <title>Respiratory ammonification of nitrate coupled to the oxidation of elemental sulfur in deep-sea autotrophic thermophilic bacteria.</title>
        <authorList>
            <person name="Slobodkina G.B."/>
            <person name="Mardanov A.V."/>
            <person name="Ravin N.V."/>
            <person name="Frolova A.A."/>
            <person name="Viryasiv M.B."/>
            <person name="Chernyh N.A."/>
            <person name="Bonch-Osmolovskaya E.A."/>
            <person name="Slobodkin A.I."/>
        </authorList>
    </citation>
    <scope>NUCLEOTIDE SEQUENCE [LARGE SCALE GENOMIC DNA]</scope>
    <source>
        <strain evidence="1 2">S69</strain>
    </source>
</reference>
<dbReference type="Proteomes" id="UP000093080">
    <property type="component" value="Unassembled WGS sequence"/>
</dbReference>
<proteinExistence type="predicted"/>
<name>A0A1B9F448_9BACT</name>
<dbReference type="Gene3D" id="3.90.550.10">
    <property type="entry name" value="Spore Coat Polysaccharide Biosynthesis Protein SpsA, Chain A"/>
    <property type="match status" value="1"/>
</dbReference>
<dbReference type="STRING" id="1156395.DBT_1899"/>
<evidence type="ECO:0000313" key="2">
    <source>
        <dbReference type="Proteomes" id="UP000093080"/>
    </source>
</evidence>
<gene>
    <name evidence="1" type="ORF">DBT_1899</name>
</gene>
<sequence length="207" mass="24197">MFNRCSVIVFSRLPVRGAVKRRLAREIGEKEAFSCFKRLYIDSLQEVLKVNASRFLFLTPYPEDFSTFTGSWPLVNNFSVKAQVGDDLGQRMKNALLEIFKMGFEIGVIVGTDVPDLRAYHIEQAFKRLLYQDIVLGPCEDGGYYLIGVRSGLRDWQELFHEIPWGTSEVFERTIYKAQKMGYKIHVLEMLYDVDHYEDVMRWRQSE</sequence>
<dbReference type="EMBL" id="MAGO01000010">
    <property type="protein sequence ID" value="OCC14585.1"/>
    <property type="molecule type" value="Genomic_DNA"/>
</dbReference>
<evidence type="ECO:0000313" key="1">
    <source>
        <dbReference type="EMBL" id="OCC14585.1"/>
    </source>
</evidence>